<dbReference type="OrthoDB" id="9814608at2"/>
<keyword evidence="8" id="KW-1185">Reference proteome</keyword>
<organism evidence="7 8">
    <name type="scientific">Flexibacter flexilis DSM 6793</name>
    <dbReference type="NCBI Taxonomy" id="927664"/>
    <lineage>
        <taxon>Bacteria</taxon>
        <taxon>Pseudomonadati</taxon>
        <taxon>Bacteroidota</taxon>
        <taxon>Cytophagia</taxon>
        <taxon>Cytophagales</taxon>
        <taxon>Flexibacteraceae</taxon>
        <taxon>Flexibacter</taxon>
    </lineage>
</organism>
<feature type="transmembrane region" description="Helical" evidence="6">
    <location>
        <begin position="195"/>
        <end position="215"/>
    </location>
</feature>
<feature type="transmembrane region" description="Helical" evidence="6">
    <location>
        <begin position="83"/>
        <end position="104"/>
    </location>
</feature>
<evidence type="ECO:0000256" key="2">
    <source>
        <dbReference type="ARBA" id="ARBA00022475"/>
    </source>
</evidence>
<feature type="transmembrane region" description="Helical" evidence="6">
    <location>
        <begin position="446"/>
        <end position="463"/>
    </location>
</feature>
<keyword evidence="5 6" id="KW-0472">Membrane</keyword>
<protein>
    <submittedName>
        <fullName evidence="7">Membrane protein involved in the export of O-antigen and teichoic acid</fullName>
    </submittedName>
</protein>
<evidence type="ECO:0000256" key="6">
    <source>
        <dbReference type="SAM" id="Phobius"/>
    </source>
</evidence>
<comment type="subcellular location">
    <subcellularLocation>
        <location evidence="1">Cell membrane</location>
        <topology evidence="1">Multi-pass membrane protein</topology>
    </subcellularLocation>
</comment>
<evidence type="ECO:0000256" key="3">
    <source>
        <dbReference type="ARBA" id="ARBA00022692"/>
    </source>
</evidence>
<feature type="transmembrane region" description="Helical" evidence="6">
    <location>
        <begin position="320"/>
        <end position="343"/>
    </location>
</feature>
<feature type="transmembrane region" description="Helical" evidence="6">
    <location>
        <begin position="355"/>
        <end position="375"/>
    </location>
</feature>
<evidence type="ECO:0000313" key="8">
    <source>
        <dbReference type="Proteomes" id="UP000199514"/>
    </source>
</evidence>
<sequence>MSVLKKLAGEAALYGISSILGRMLNYLLVPFYTALFVPSEYGVITNLYAYVAFFNVVYTFGMETTYFRFAARHPDKAQDYYEKAFTIVSLISLSVSAWLIWWSAPLSKVIHCEDCSFYISALAITMAADGLSAIPFARLRLEKNAKKFVTVRMASIFLNVAFNILFLYFGKKMASGHWGSGLETLGHWLYRPEIGVGYVFLSNMLANLLALVLLRRELILANFNIDLEAFKRMFQYGYPIMLMGLAGMVSEMLGRLTLEYWLPEGFYKGHSTQAALGIYGACYKLSIFMQLAIQAFKYAAEPFFFSQASDKNAPTLFADVMKWFIVACMLIFVVINLNINWIAPIFLRQPAYLEGINVVPVLLLANMFLGVYYNLTTWFKLSDKTHYGSILSIGGAAATVLLNFLLIPLAGYMGSAVATMLCYGGMAVVCYWLGQKYYPIPYDLRAALFHIGLGVLIVGMSWETRQWPLGMHIFASLVLFLLFLGSIALTERNSLNAILARVRRMK</sequence>
<evidence type="ECO:0000313" key="7">
    <source>
        <dbReference type="EMBL" id="SFC83614.1"/>
    </source>
</evidence>
<accession>A0A1I1MDY7</accession>
<evidence type="ECO:0000256" key="4">
    <source>
        <dbReference type="ARBA" id="ARBA00022989"/>
    </source>
</evidence>
<gene>
    <name evidence="7" type="ORF">SAMN05421780_110147</name>
</gene>
<dbReference type="RefSeq" id="WP_091515296.1">
    <property type="nucleotide sequence ID" value="NZ_FOLE01000010.1"/>
</dbReference>
<evidence type="ECO:0000256" key="1">
    <source>
        <dbReference type="ARBA" id="ARBA00004651"/>
    </source>
</evidence>
<feature type="transmembrane region" description="Helical" evidence="6">
    <location>
        <begin position="469"/>
        <end position="489"/>
    </location>
</feature>
<dbReference type="AlphaFoldDB" id="A0A1I1MDY7"/>
<dbReference type="PANTHER" id="PTHR30250:SF11">
    <property type="entry name" value="O-ANTIGEN TRANSPORTER-RELATED"/>
    <property type="match status" value="1"/>
</dbReference>
<feature type="transmembrane region" description="Helical" evidence="6">
    <location>
        <begin position="149"/>
        <end position="169"/>
    </location>
</feature>
<feature type="transmembrane region" description="Helical" evidence="6">
    <location>
        <begin position="236"/>
        <end position="256"/>
    </location>
</feature>
<dbReference type="STRING" id="927664.SAMN05421780_110147"/>
<feature type="transmembrane region" description="Helical" evidence="6">
    <location>
        <begin position="412"/>
        <end position="434"/>
    </location>
</feature>
<reference evidence="7 8" key="1">
    <citation type="submission" date="2016-10" db="EMBL/GenBank/DDBJ databases">
        <authorList>
            <person name="de Groot N.N."/>
        </authorList>
    </citation>
    <scope>NUCLEOTIDE SEQUENCE [LARGE SCALE GENOMIC DNA]</scope>
    <source>
        <strain evidence="7 8">DSM 6793</strain>
    </source>
</reference>
<feature type="transmembrane region" description="Helical" evidence="6">
    <location>
        <begin position="387"/>
        <end position="406"/>
    </location>
</feature>
<keyword evidence="4 6" id="KW-1133">Transmembrane helix</keyword>
<proteinExistence type="predicted"/>
<dbReference type="EMBL" id="FOLE01000010">
    <property type="protein sequence ID" value="SFC83614.1"/>
    <property type="molecule type" value="Genomic_DNA"/>
</dbReference>
<keyword evidence="2" id="KW-1003">Cell membrane</keyword>
<feature type="transmembrane region" description="Helical" evidence="6">
    <location>
        <begin position="116"/>
        <end position="137"/>
    </location>
</feature>
<evidence type="ECO:0000256" key="5">
    <source>
        <dbReference type="ARBA" id="ARBA00023136"/>
    </source>
</evidence>
<feature type="transmembrane region" description="Helical" evidence="6">
    <location>
        <begin position="276"/>
        <end position="299"/>
    </location>
</feature>
<dbReference type="Proteomes" id="UP000199514">
    <property type="component" value="Unassembled WGS sequence"/>
</dbReference>
<name>A0A1I1MDY7_9BACT</name>
<feature type="transmembrane region" description="Helical" evidence="6">
    <location>
        <begin position="12"/>
        <end position="35"/>
    </location>
</feature>
<dbReference type="GO" id="GO:0005886">
    <property type="term" value="C:plasma membrane"/>
    <property type="evidence" value="ECO:0007669"/>
    <property type="project" value="UniProtKB-SubCell"/>
</dbReference>
<feature type="transmembrane region" description="Helical" evidence="6">
    <location>
        <begin position="47"/>
        <end position="71"/>
    </location>
</feature>
<dbReference type="PANTHER" id="PTHR30250">
    <property type="entry name" value="PST FAMILY PREDICTED COLANIC ACID TRANSPORTER"/>
    <property type="match status" value="1"/>
</dbReference>
<dbReference type="Pfam" id="PF13440">
    <property type="entry name" value="Polysacc_synt_3"/>
    <property type="match status" value="1"/>
</dbReference>
<keyword evidence="3 6" id="KW-0812">Transmembrane</keyword>
<dbReference type="InterPro" id="IPR050833">
    <property type="entry name" value="Poly_Biosynth_Transport"/>
</dbReference>